<dbReference type="AlphaFoldDB" id="A0A841H1X4"/>
<accession>A0A841H1X4</accession>
<evidence type="ECO:0000313" key="2">
    <source>
        <dbReference type="EMBL" id="MBB6071993.1"/>
    </source>
</evidence>
<evidence type="ECO:0000256" key="1">
    <source>
        <dbReference type="SAM" id="MobiDB-lite"/>
    </source>
</evidence>
<protein>
    <submittedName>
        <fullName evidence="2">Uncharacterized protein</fullName>
    </submittedName>
</protein>
<organism evidence="2 3">
    <name type="scientific">Longimicrobium terrae</name>
    <dbReference type="NCBI Taxonomy" id="1639882"/>
    <lineage>
        <taxon>Bacteria</taxon>
        <taxon>Pseudomonadati</taxon>
        <taxon>Gemmatimonadota</taxon>
        <taxon>Longimicrobiia</taxon>
        <taxon>Longimicrobiales</taxon>
        <taxon>Longimicrobiaceae</taxon>
        <taxon>Longimicrobium</taxon>
    </lineage>
</organism>
<evidence type="ECO:0000313" key="3">
    <source>
        <dbReference type="Proteomes" id="UP000582837"/>
    </source>
</evidence>
<name>A0A841H1X4_9BACT</name>
<gene>
    <name evidence="2" type="ORF">HNQ61_003654</name>
</gene>
<dbReference type="RefSeq" id="WP_240978475.1">
    <property type="nucleotide sequence ID" value="NZ_JABDTL010000001.1"/>
</dbReference>
<keyword evidence="3" id="KW-1185">Reference proteome</keyword>
<reference evidence="2 3" key="1">
    <citation type="submission" date="2020-08" db="EMBL/GenBank/DDBJ databases">
        <title>Genomic Encyclopedia of Type Strains, Phase IV (KMG-IV): sequencing the most valuable type-strain genomes for metagenomic binning, comparative biology and taxonomic classification.</title>
        <authorList>
            <person name="Goeker M."/>
        </authorList>
    </citation>
    <scope>NUCLEOTIDE SEQUENCE [LARGE SCALE GENOMIC DNA]</scope>
    <source>
        <strain evidence="2 3">DSM 29007</strain>
    </source>
</reference>
<sequence>MIRRYLNGLARGALRRAMAGVPRRRRFAAALLLARVLTPFVRRAGMFTGLRRWPLNSGLAVSLHVVLGELIRSGVGFDARVVLRGLERLDEAAADGRGVLLIGPHTLLTRMAIRRLHEAGYPVTAITAVTAPAAPPGSDLPLIRRSPFFLLAVREELARGRIVFAMVDRASAEPGITTAVETALGTVHVADPLIHLAARCGARVVFIASRLRGAAIQARIEAPGPAGGDAAATLQHFIRFVQRYAARLAGTSAPREASRGGETAAPHSPRHQALPETHPGASYERTDRAAGRTSPAPYAGTAGPGIVSHAAVEQGQAPGGVGSAGHRLRP</sequence>
<comment type="caution">
    <text evidence="2">The sequence shown here is derived from an EMBL/GenBank/DDBJ whole genome shotgun (WGS) entry which is preliminary data.</text>
</comment>
<dbReference type="EMBL" id="JACHIA010000012">
    <property type="protein sequence ID" value="MBB6071993.1"/>
    <property type="molecule type" value="Genomic_DNA"/>
</dbReference>
<proteinExistence type="predicted"/>
<feature type="region of interest" description="Disordered" evidence="1">
    <location>
        <begin position="251"/>
        <end position="330"/>
    </location>
</feature>
<dbReference type="Proteomes" id="UP000582837">
    <property type="component" value="Unassembled WGS sequence"/>
</dbReference>